<feature type="transmembrane region" description="Helical" evidence="1">
    <location>
        <begin position="90"/>
        <end position="114"/>
    </location>
</feature>
<sequence>MNKLVRLELKKAIVRKGVLITWGVVLFLVCMIAGGTTVSDSYSSVFQKIYLVSPLMGILMFMIFSEAYIMEYKYRTDDSIKTTKKQKEVVIAKSIANTIAASLICISILAAMMIRAASAVDFQGLDTPIKEIWFLENSGSNITVLEMAGIQSLTFIIGSFLFAQIGLFLSSTSKSAVKPFLLGGIVMGIPFLGNIYGVSQVFPLKFLLYTPLYGMFSSQLIRYGAPTSAYVFDGIFSITIGYLFYRFTIRSFTRRRG</sequence>
<feature type="transmembrane region" description="Helical" evidence="1">
    <location>
        <begin position="181"/>
        <end position="203"/>
    </location>
</feature>
<feature type="transmembrane region" description="Helical" evidence="1">
    <location>
        <begin position="223"/>
        <end position="245"/>
    </location>
</feature>
<dbReference type="Proteomes" id="UP001523566">
    <property type="component" value="Unassembled WGS sequence"/>
</dbReference>
<keyword evidence="3" id="KW-1185">Reference proteome</keyword>
<gene>
    <name evidence="2" type="ORF">NK125_08425</name>
</gene>
<protein>
    <recommendedName>
        <fullName evidence="4">ABC transporter permease</fullName>
    </recommendedName>
</protein>
<keyword evidence="1" id="KW-0472">Membrane</keyword>
<evidence type="ECO:0008006" key="4">
    <source>
        <dbReference type="Google" id="ProtNLM"/>
    </source>
</evidence>
<proteinExistence type="predicted"/>
<comment type="caution">
    <text evidence="2">The sequence shown here is derived from an EMBL/GenBank/DDBJ whole genome shotgun (WGS) entry which is preliminary data.</text>
</comment>
<evidence type="ECO:0000313" key="3">
    <source>
        <dbReference type="Proteomes" id="UP001523566"/>
    </source>
</evidence>
<evidence type="ECO:0000256" key="1">
    <source>
        <dbReference type="SAM" id="Phobius"/>
    </source>
</evidence>
<feature type="transmembrane region" description="Helical" evidence="1">
    <location>
        <begin position="49"/>
        <end position="69"/>
    </location>
</feature>
<name>A0ABT1E9D5_9FIRM</name>
<accession>A0ABT1E9D5</accession>
<dbReference type="EMBL" id="JAMZFW010000010">
    <property type="protein sequence ID" value="MCP1102435.1"/>
    <property type="molecule type" value="Genomic_DNA"/>
</dbReference>
<feature type="transmembrane region" description="Helical" evidence="1">
    <location>
        <begin position="12"/>
        <end position="37"/>
    </location>
</feature>
<organism evidence="2 3">
    <name type="scientific">Aequitasia blattaphilus</name>
    <dbReference type="NCBI Taxonomy" id="2949332"/>
    <lineage>
        <taxon>Bacteria</taxon>
        <taxon>Bacillati</taxon>
        <taxon>Bacillota</taxon>
        <taxon>Clostridia</taxon>
        <taxon>Lachnospirales</taxon>
        <taxon>Lachnospiraceae</taxon>
        <taxon>Aequitasia</taxon>
    </lineage>
</organism>
<feature type="transmembrane region" description="Helical" evidence="1">
    <location>
        <begin position="148"/>
        <end position="169"/>
    </location>
</feature>
<keyword evidence="1" id="KW-0812">Transmembrane</keyword>
<dbReference type="RefSeq" id="WP_262066220.1">
    <property type="nucleotide sequence ID" value="NZ_JAMXOD010000010.1"/>
</dbReference>
<reference evidence="2 3" key="1">
    <citation type="journal article" date="2022" name="Genome Biol. Evol.">
        <title>Host diet, physiology and behaviors set the stage for Lachnospiraceae cladogenesis.</title>
        <authorList>
            <person name="Vera-Ponce De Leon A."/>
            <person name="Schneider M."/>
            <person name="Jahnes B.C."/>
            <person name="Sadowski V."/>
            <person name="Camuy-Velez L.A."/>
            <person name="Duan J."/>
            <person name="Sabree Z.L."/>
        </authorList>
    </citation>
    <scope>NUCLEOTIDE SEQUENCE [LARGE SCALE GENOMIC DNA]</scope>
    <source>
        <strain evidence="2 3">PAL113</strain>
    </source>
</reference>
<keyword evidence="1" id="KW-1133">Transmembrane helix</keyword>
<evidence type="ECO:0000313" key="2">
    <source>
        <dbReference type="EMBL" id="MCP1102435.1"/>
    </source>
</evidence>